<evidence type="ECO:0000313" key="1">
    <source>
        <dbReference type="EMBL" id="KAK7463319.1"/>
    </source>
</evidence>
<name>A0ABD0J6T7_9CAEN</name>
<gene>
    <name evidence="1" type="ORF">BaRGS_00038120</name>
</gene>
<dbReference type="EMBL" id="JACVVK020000600">
    <property type="protein sequence ID" value="KAK7463319.1"/>
    <property type="molecule type" value="Genomic_DNA"/>
</dbReference>
<sequence>MDSVPNDLCVTTPAPKNFQCACNLACRKNCARLRPDPPSSDSNPPLDGPIKVFGPDVDLGVWVGRYPSIRTKELWAWLARGFPSITATLHRVGLRGLTFTFRPSRHGASALHLLTAGLTHRLRGGLPGEARVSTSSSSRCLQH</sequence>
<protein>
    <submittedName>
        <fullName evidence="1">Uncharacterized protein</fullName>
    </submittedName>
</protein>
<comment type="caution">
    <text evidence="1">The sequence shown here is derived from an EMBL/GenBank/DDBJ whole genome shotgun (WGS) entry which is preliminary data.</text>
</comment>
<keyword evidence="2" id="KW-1185">Reference proteome</keyword>
<reference evidence="1 2" key="1">
    <citation type="journal article" date="2023" name="Sci. Data">
        <title>Genome assembly of the Korean intertidal mud-creeper Batillaria attramentaria.</title>
        <authorList>
            <person name="Patra A.K."/>
            <person name="Ho P.T."/>
            <person name="Jun S."/>
            <person name="Lee S.J."/>
            <person name="Kim Y."/>
            <person name="Won Y.J."/>
        </authorList>
    </citation>
    <scope>NUCLEOTIDE SEQUENCE [LARGE SCALE GENOMIC DNA]</scope>
    <source>
        <strain evidence="1">Wonlab-2016</strain>
    </source>
</reference>
<organism evidence="1 2">
    <name type="scientific">Batillaria attramentaria</name>
    <dbReference type="NCBI Taxonomy" id="370345"/>
    <lineage>
        <taxon>Eukaryota</taxon>
        <taxon>Metazoa</taxon>
        <taxon>Spiralia</taxon>
        <taxon>Lophotrochozoa</taxon>
        <taxon>Mollusca</taxon>
        <taxon>Gastropoda</taxon>
        <taxon>Caenogastropoda</taxon>
        <taxon>Sorbeoconcha</taxon>
        <taxon>Cerithioidea</taxon>
        <taxon>Batillariidae</taxon>
        <taxon>Batillaria</taxon>
    </lineage>
</organism>
<dbReference type="AlphaFoldDB" id="A0ABD0J6T7"/>
<accession>A0ABD0J6T7</accession>
<evidence type="ECO:0000313" key="2">
    <source>
        <dbReference type="Proteomes" id="UP001519460"/>
    </source>
</evidence>
<dbReference type="Proteomes" id="UP001519460">
    <property type="component" value="Unassembled WGS sequence"/>
</dbReference>
<proteinExistence type="predicted"/>